<keyword evidence="20" id="KW-1185">Reference proteome</keyword>
<dbReference type="PANTHER" id="PTHR43501">
    <property type="entry name" value="CYTOSOL NON-SPECIFIC DIPEPTIDASE"/>
    <property type="match status" value="1"/>
</dbReference>
<evidence type="ECO:0000256" key="1">
    <source>
        <dbReference type="ARBA" id="ARBA00001941"/>
    </source>
</evidence>
<gene>
    <name evidence="19" type="ORF">DW016_01655</name>
</gene>
<dbReference type="EMBL" id="QVLX01000001">
    <property type="protein sequence ID" value="RGE89992.1"/>
    <property type="molecule type" value="Genomic_DNA"/>
</dbReference>
<evidence type="ECO:0000256" key="4">
    <source>
        <dbReference type="ARBA" id="ARBA00022723"/>
    </source>
</evidence>
<dbReference type="SUPFAM" id="SSF53187">
    <property type="entry name" value="Zn-dependent exopeptidases"/>
    <property type="match status" value="1"/>
</dbReference>
<keyword evidence="5" id="KW-0378">Hydrolase</keyword>
<dbReference type="InterPro" id="IPR001160">
    <property type="entry name" value="Peptidase_M20C"/>
</dbReference>
<dbReference type="InterPro" id="IPR002933">
    <property type="entry name" value="Peptidase_M20"/>
</dbReference>
<keyword evidence="6" id="KW-0862">Zinc</keyword>
<evidence type="ECO:0000256" key="16">
    <source>
        <dbReference type="ARBA" id="ARBA00077688"/>
    </source>
</evidence>
<comment type="catalytic activity">
    <reaction evidence="9">
        <text>Hydrolysis of dipeptides, preferentially hydrophobic dipeptides including prolyl amino acids.</text>
        <dbReference type="EC" id="3.4.13.18"/>
    </reaction>
</comment>
<comment type="cofactor">
    <cofactor evidence="2">
        <name>Zn(2+)</name>
        <dbReference type="ChEBI" id="CHEBI:29105"/>
    </cofactor>
</comment>
<dbReference type="OrthoDB" id="9773892at2"/>
<keyword evidence="8" id="KW-0170">Cobalt</keyword>
<dbReference type="CDD" id="cd03890">
    <property type="entry name" value="M20_pepD"/>
    <property type="match status" value="1"/>
</dbReference>
<evidence type="ECO:0000256" key="8">
    <source>
        <dbReference type="ARBA" id="ARBA00023285"/>
    </source>
</evidence>
<accession>A0A3E3K5X5</accession>
<protein>
    <recommendedName>
        <fullName evidence="13">Cytosol non-specific dipeptidase</fullName>
        <ecNumber evidence="10">3.4.13.18</ecNumber>
    </recommendedName>
    <alternativeName>
        <fullName evidence="16">Aminoacyl-histidine dipeptidase</fullName>
    </alternativeName>
    <alternativeName>
        <fullName evidence="15">Beta-alanyl-histidine dipeptidase</fullName>
    </alternativeName>
    <alternativeName>
        <fullName evidence="14">Carnosinase</fullName>
    </alternativeName>
    <alternativeName>
        <fullName evidence="11">Peptidase D</fullName>
    </alternativeName>
    <alternativeName>
        <fullName evidence="17">Xaa-His dipeptidase</fullName>
    </alternativeName>
</protein>
<dbReference type="AlphaFoldDB" id="A0A3E3K5X5"/>
<evidence type="ECO:0000256" key="15">
    <source>
        <dbReference type="ARBA" id="ARBA00076004"/>
    </source>
</evidence>
<evidence type="ECO:0000256" key="12">
    <source>
        <dbReference type="ARBA" id="ARBA00061423"/>
    </source>
</evidence>
<proteinExistence type="inferred from homology"/>
<reference evidence="19 20" key="1">
    <citation type="submission" date="2018-08" db="EMBL/GenBank/DDBJ databases">
        <title>A genome reference for cultivated species of the human gut microbiota.</title>
        <authorList>
            <person name="Zou Y."/>
            <person name="Xue W."/>
            <person name="Luo G."/>
        </authorList>
    </citation>
    <scope>NUCLEOTIDE SEQUENCE [LARGE SCALE GENOMIC DNA]</scope>
    <source>
        <strain evidence="19 20">AF37-2AT</strain>
    </source>
</reference>
<dbReference type="Pfam" id="PF07687">
    <property type="entry name" value="M20_dimer"/>
    <property type="match status" value="1"/>
</dbReference>
<evidence type="ECO:0000259" key="18">
    <source>
        <dbReference type="Pfam" id="PF07687"/>
    </source>
</evidence>
<evidence type="ECO:0000256" key="13">
    <source>
        <dbReference type="ARBA" id="ARBA00071271"/>
    </source>
</evidence>
<dbReference type="NCBIfam" id="TIGR01893">
    <property type="entry name" value="aa-his-dipept"/>
    <property type="match status" value="1"/>
</dbReference>
<name>A0A3E3K5X5_9FIRM</name>
<evidence type="ECO:0000256" key="11">
    <source>
        <dbReference type="ARBA" id="ARBA00044252"/>
    </source>
</evidence>
<dbReference type="GO" id="GO:0046872">
    <property type="term" value="F:metal ion binding"/>
    <property type="evidence" value="ECO:0007669"/>
    <property type="project" value="UniProtKB-KW"/>
</dbReference>
<evidence type="ECO:0000256" key="2">
    <source>
        <dbReference type="ARBA" id="ARBA00001947"/>
    </source>
</evidence>
<evidence type="ECO:0000256" key="10">
    <source>
        <dbReference type="ARBA" id="ARBA00038976"/>
    </source>
</evidence>
<comment type="cofactor">
    <cofactor evidence="1">
        <name>Co(2+)</name>
        <dbReference type="ChEBI" id="CHEBI:48828"/>
    </cofactor>
</comment>
<dbReference type="RefSeq" id="WP_024732589.1">
    <property type="nucleotide sequence ID" value="NZ_CALBAT010000031.1"/>
</dbReference>
<dbReference type="EC" id="3.4.13.18" evidence="10"/>
<evidence type="ECO:0000313" key="20">
    <source>
        <dbReference type="Proteomes" id="UP000261080"/>
    </source>
</evidence>
<dbReference type="GO" id="GO:0005829">
    <property type="term" value="C:cytosol"/>
    <property type="evidence" value="ECO:0007669"/>
    <property type="project" value="TreeGrafter"/>
</dbReference>
<dbReference type="PIRSF" id="PIRSF016599">
    <property type="entry name" value="Xaa-His_dipept"/>
    <property type="match status" value="1"/>
</dbReference>
<dbReference type="Gene3D" id="3.40.630.10">
    <property type="entry name" value="Zn peptidases"/>
    <property type="match status" value="2"/>
</dbReference>
<keyword evidence="7" id="KW-0482">Metalloprotease</keyword>
<dbReference type="GO" id="GO:0070573">
    <property type="term" value="F:metallodipeptidase activity"/>
    <property type="evidence" value="ECO:0007669"/>
    <property type="project" value="TreeGrafter"/>
</dbReference>
<dbReference type="Pfam" id="PF01546">
    <property type="entry name" value="Peptidase_M20"/>
    <property type="match status" value="1"/>
</dbReference>
<organism evidence="19 20">
    <name type="scientific">Sellimonas intestinalis</name>
    <dbReference type="NCBI Taxonomy" id="1653434"/>
    <lineage>
        <taxon>Bacteria</taxon>
        <taxon>Bacillati</taxon>
        <taxon>Bacillota</taxon>
        <taxon>Clostridia</taxon>
        <taxon>Lachnospirales</taxon>
        <taxon>Lachnospiraceae</taxon>
        <taxon>Sellimonas</taxon>
    </lineage>
</organism>
<evidence type="ECO:0000256" key="3">
    <source>
        <dbReference type="ARBA" id="ARBA00022670"/>
    </source>
</evidence>
<evidence type="ECO:0000256" key="17">
    <source>
        <dbReference type="ARBA" id="ARBA00078074"/>
    </source>
</evidence>
<comment type="caution">
    <text evidence="19">The sequence shown here is derived from an EMBL/GenBank/DDBJ whole genome shotgun (WGS) entry which is preliminary data.</text>
</comment>
<evidence type="ECO:0000256" key="14">
    <source>
        <dbReference type="ARBA" id="ARBA00075285"/>
    </source>
</evidence>
<dbReference type="GO" id="GO:0006508">
    <property type="term" value="P:proteolysis"/>
    <property type="evidence" value="ECO:0007669"/>
    <property type="project" value="UniProtKB-KW"/>
</dbReference>
<evidence type="ECO:0000256" key="6">
    <source>
        <dbReference type="ARBA" id="ARBA00022833"/>
    </source>
</evidence>
<keyword evidence="4" id="KW-0479">Metal-binding</keyword>
<feature type="domain" description="Peptidase M20 dimerisation" evidence="18">
    <location>
        <begin position="205"/>
        <end position="288"/>
    </location>
</feature>
<keyword evidence="3" id="KW-0645">Protease</keyword>
<dbReference type="PRINTS" id="PR00934">
    <property type="entry name" value="XHISDIPTASE"/>
</dbReference>
<evidence type="ECO:0000313" key="19">
    <source>
        <dbReference type="EMBL" id="RGE89992.1"/>
    </source>
</evidence>
<evidence type="ECO:0000256" key="7">
    <source>
        <dbReference type="ARBA" id="ARBA00023049"/>
    </source>
</evidence>
<dbReference type="PANTHER" id="PTHR43501:SF1">
    <property type="entry name" value="CYTOSOL NON-SPECIFIC DIPEPTIDASE"/>
    <property type="match status" value="1"/>
</dbReference>
<dbReference type="InterPro" id="IPR011650">
    <property type="entry name" value="Peptidase_M20_dimer"/>
</dbReference>
<dbReference type="FunFam" id="3.40.630.10:FF:000018">
    <property type="entry name" value="Aminoacyl-histidine dipeptidase PepD"/>
    <property type="match status" value="1"/>
</dbReference>
<sequence length="479" mass="52158">MAVLEQLEPKKVFQIFEELSSVPRGTFYDEKVSNWCVEFAKNRNLEYIQDEAGNVIIKKPGTPGYEHSEPVIIQGHMDMVCEKEEGSDHNFETDPLELYIEDGYVKAKGTTLGGDDGIAIAYAFAILDSDDIPHPPLEIIITTDEEIGMGGANALDLSHIQGNILLNIDGEEEGIILAGCAGGVLETLTIPVTREKVSGSVMAIKVKGLRGGHSGSQIHEQRGNANKILGRILNHLDQGTDIQIVSVNGGSKDNVIAGSSEAVIMAKDLEKAKAIVNGMEADIKSEFSSDEPNFQVPVSVAEGTEHALSKEATRKVIFAMVGTPYGVQGFSRDLPGIVETSLNLGIIRTDEESIALMYYLRSSVNSQLQELKSIFQMWAERLGGSHEESGEYPAWMYQKESKIRPLMAEAYKEVTGKDAVISTVHAGLECGLLSAKKPTLDCVSFGPDIPDVHSVKERLDIASTARVWEMIKNVLAKLK</sequence>
<comment type="similarity">
    <text evidence="12">Belongs to the peptidase M20C family.</text>
</comment>
<evidence type="ECO:0000256" key="9">
    <source>
        <dbReference type="ARBA" id="ARBA00036421"/>
    </source>
</evidence>
<evidence type="ECO:0000256" key="5">
    <source>
        <dbReference type="ARBA" id="ARBA00022801"/>
    </source>
</evidence>
<dbReference type="Proteomes" id="UP000261080">
    <property type="component" value="Unassembled WGS sequence"/>
</dbReference>
<dbReference type="FunFam" id="3.40.630.10:FF:000015">
    <property type="entry name" value="Aminoacyl-histidine dipeptidase PepD"/>
    <property type="match status" value="1"/>
</dbReference>